<feature type="region of interest" description="Disordered" evidence="1">
    <location>
        <begin position="179"/>
        <end position="217"/>
    </location>
</feature>
<feature type="transmembrane region" description="Helical" evidence="2">
    <location>
        <begin position="153"/>
        <end position="172"/>
    </location>
</feature>
<name>A0ABU6TIP6_9FABA</name>
<proteinExistence type="predicted"/>
<sequence>MVHCHERPLKSRTTETDLVLTFSNKTQVTPVANPSFPLEALRLKSIGDLLQAERIDDAEFLDSRDMLTKKGEELKKLAIIVEDIEKNMINCALFNQHANGILPYLDESRQEPLIVVLHYYPGMVHINPELDEVVAFRERKWVGAILSRAPTLWQIWILSVMIMLMWLLERILSPQRSREKRHVNEQMGTSSGADESEFEGQLSTNKFSQRGGKKGFR</sequence>
<keyword evidence="2" id="KW-1133">Transmembrane helix</keyword>
<dbReference type="Proteomes" id="UP001341840">
    <property type="component" value="Unassembled WGS sequence"/>
</dbReference>
<accession>A0ABU6TIP6</accession>
<keyword evidence="2" id="KW-0472">Membrane</keyword>
<dbReference type="EMBL" id="JASCZI010091042">
    <property type="protein sequence ID" value="MED6148627.1"/>
    <property type="molecule type" value="Genomic_DNA"/>
</dbReference>
<organism evidence="3 4">
    <name type="scientific">Stylosanthes scabra</name>
    <dbReference type="NCBI Taxonomy" id="79078"/>
    <lineage>
        <taxon>Eukaryota</taxon>
        <taxon>Viridiplantae</taxon>
        <taxon>Streptophyta</taxon>
        <taxon>Embryophyta</taxon>
        <taxon>Tracheophyta</taxon>
        <taxon>Spermatophyta</taxon>
        <taxon>Magnoliopsida</taxon>
        <taxon>eudicotyledons</taxon>
        <taxon>Gunneridae</taxon>
        <taxon>Pentapetalae</taxon>
        <taxon>rosids</taxon>
        <taxon>fabids</taxon>
        <taxon>Fabales</taxon>
        <taxon>Fabaceae</taxon>
        <taxon>Papilionoideae</taxon>
        <taxon>50 kb inversion clade</taxon>
        <taxon>dalbergioids sensu lato</taxon>
        <taxon>Dalbergieae</taxon>
        <taxon>Pterocarpus clade</taxon>
        <taxon>Stylosanthes</taxon>
    </lineage>
</organism>
<protein>
    <submittedName>
        <fullName evidence="3">Uncharacterized protein</fullName>
    </submittedName>
</protein>
<evidence type="ECO:0000256" key="1">
    <source>
        <dbReference type="SAM" id="MobiDB-lite"/>
    </source>
</evidence>
<evidence type="ECO:0000256" key="2">
    <source>
        <dbReference type="SAM" id="Phobius"/>
    </source>
</evidence>
<gene>
    <name evidence="3" type="ORF">PIB30_054798</name>
</gene>
<keyword evidence="4" id="KW-1185">Reference proteome</keyword>
<keyword evidence="2" id="KW-0812">Transmembrane</keyword>
<comment type="caution">
    <text evidence="3">The sequence shown here is derived from an EMBL/GenBank/DDBJ whole genome shotgun (WGS) entry which is preliminary data.</text>
</comment>
<evidence type="ECO:0000313" key="4">
    <source>
        <dbReference type="Proteomes" id="UP001341840"/>
    </source>
</evidence>
<reference evidence="3 4" key="1">
    <citation type="journal article" date="2023" name="Plants (Basel)">
        <title>Bridging the Gap: Combining Genomics and Transcriptomics Approaches to Understand Stylosanthes scabra, an Orphan Legume from the Brazilian Caatinga.</title>
        <authorList>
            <person name="Ferreira-Neto J.R.C."/>
            <person name="da Silva M.D."/>
            <person name="Binneck E."/>
            <person name="de Melo N.F."/>
            <person name="da Silva R.H."/>
            <person name="de Melo A.L.T.M."/>
            <person name="Pandolfi V."/>
            <person name="Bustamante F.O."/>
            <person name="Brasileiro-Vidal A.C."/>
            <person name="Benko-Iseppon A.M."/>
        </authorList>
    </citation>
    <scope>NUCLEOTIDE SEQUENCE [LARGE SCALE GENOMIC DNA]</scope>
    <source>
        <tissue evidence="3">Leaves</tissue>
    </source>
</reference>
<evidence type="ECO:0000313" key="3">
    <source>
        <dbReference type="EMBL" id="MED6148627.1"/>
    </source>
</evidence>